<evidence type="ECO:0000313" key="4">
    <source>
        <dbReference type="Proteomes" id="UP000523079"/>
    </source>
</evidence>
<reference evidence="3 4" key="1">
    <citation type="submission" date="2020-07" db="EMBL/GenBank/DDBJ databases">
        <title>Sequencing the genomes of 1000 actinobacteria strains.</title>
        <authorList>
            <person name="Klenk H.-P."/>
        </authorList>
    </citation>
    <scope>NUCLEOTIDE SEQUENCE [LARGE SCALE GENOMIC DNA]</scope>
    <source>
        <strain evidence="3 4">DSM 100723</strain>
    </source>
</reference>
<sequence>MKDLSVVIAAYNAEDTLGVQLEALVGQGPDLDWEVVVVDNRSTDGTVAVAESFADRLDLRVVSAPDRPSGAYARNVAVATCDTPWILFVDADDMVAPGWLEAMAGAMREHRFVAGRLDAKVLNSPSAISRTVPQGDGLQWWPVGPPLPHAGGGNMGIERSVYEAVGGFEPDLIGLQDVDFCWRVQLAGVPLHFVPEATLHVGLRSTLRSMWRQGRNYGAAQAEIEHRFAHVRPEDVPEAARATPPEAARQKSGKVAVLIGMVRSVPHPGALIWQVGWYVGHKLGEPGRRARARTARPRPVTIGGASS</sequence>
<dbReference type="CDD" id="cd00761">
    <property type="entry name" value="Glyco_tranf_GTA_type"/>
    <property type="match status" value="1"/>
</dbReference>
<feature type="domain" description="Glycosyltransferase 2-like" evidence="2">
    <location>
        <begin position="5"/>
        <end position="164"/>
    </location>
</feature>
<evidence type="ECO:0000259" key="2">
    <source>
        <dbReference type="Pfam" id="PF00535"/>
    </source>
</evidence>
<comment type="caution">
    <text evidence="3">The sequence shown here is derived from an EMBL/GenBank/DDBJ whole genome shotgun (WGS) entry which is preliminary data.</text>
</comment>
<dbReference type="Proteomes" id="UP000523079">
    <property type="component" value="Unassembled WGS sequence"/>
</dbReference>
<dbReference type="Gene3D" id="3.90.550.10">
    <property type="entry name" value="Spore Coat Polysaccharide Biosynthesis Protein SpsA, Chain A"/>
    <property type="match status" value="1"/>
</dbReference>
<proteinExistence type="predicted"/>
<gene>
    <name evidence="3" type="ORF">FHX74_000070</name>
</gene>
<protein>
    <submittedName>
        <fullName evidence="3">Glycosyltransferase involved in cell wall biosynthesis</fullName>
    </submittedName>
</protein>
<name>A0A7W3INT2_9ACTN</name>
<dbReference type="InterPro" id="IPR001173">
    <property type="entry name" value="Glyco_trans_2-like"/>
</dbReference>
<accession>A0A7W3INT2</accession>
<dbReference type="PANTHER" id="PTHR43685:SF12">
    <property type="entry name" value="GLYCOSYL TRANSFERASE FAMILY 2"/>
    <property type="match status" value="1"/>
</dbReference>
<evidence type="ECO:0000256" key="1">
    <source>
        <dbReference type="SAM" id="MobiDB-lite"/>
    </source>
</evidence>
<dbReference type="InterPro" id="IPR029044">
    <property type="entry name" value="Nucleotide-diphossugar_trans"/>
</dbReference>
<evidence type="ECO:0000313" key="3">
    <source>
        <dbReference type="EMBL" id="MBA8792476.1"/>
    </source>
</evidence>
<dbReference type="RefSeq" id="WP_182558129.1">
    <property type="nucleotide sequence ID" value="NZ_JACGWT010000001.1"/>
</dbReference>
<feature type="region of interest" description="Disordered" evidence="1">
    <location>
        <begin position="287"/>
        <end position="307"/>
    </location>
</feature>
<dbReference type="Pfam" id="PF00535">
    <property type="entry name" value="Glycos_transf_2"/>
    <property type="match status" value="1"/>
</dbReference>
<dbReference type="InterPro" id="IPR050834">
    <property type="entry name" value="Glycosyltransf_2"/>
</dbReference>
<dbReference type="PANTHER" id="PTHR43685">
    <property type="entry name" value="GLYCOSYLTRANSFERASE"/>
    <property type="match status" value="1"/>
</dbReference>
<keyword evidence="4" id="KW-1185">Reference proteome</keyword>
<keyword evidence="3" id="KW-0808">Transferase</keyword>
<dbReference type="SUPFAM" id="SSF53448">
    <property type="entry name" value="Nucleotide-diphospho-sugar transferases"/>
    <property type="match status" value="1"/>
</dbReference>
<dbReference type="EMBL" id="JACGWT010000001">
    <property type="protein sequence ID" value="MBA8792476.1"/>
    <property type="molecule type" value="Genomic_DNA"/>
</dbReference>
<organism evidence="3 4">
    <name type="scientific">Microlunatus kandeliicorticis</name>
    <dbReference type="NCBI Taxonomy" id="1759536"/>
    <lineage>
        <taxon>Bacteria</taxon>
        <taxon>Bacillati</taxon>
        <taxon>Actinomycetota</taxon>
        <taxon>Actinomycetes</taxon>
        <taxon>Propionibacteriales</taxon>
        <taxon>Propionibacteriaceae</taxon>
        <taxon>Microlunatus</taxon>
    </lineage>
</organism>
<dbReference type="AlphaFoldDB" id="A0A7W3INT2"/>
<dbReference type="GO" id="GO:0016740">
    <property type="term" value="F:transferase activity"/>
    <property type="evidence" value="ECO:0007669"/>
    <property type="project" value="UniProtKB-KW"/>
</dbReference>